<keyword evidence="3" id="KW-0732">Signal</keyword>
<dbReference type="PANTHER" id="PTHR43080">
    <property type="entry name" value="CBS DOMAIN-CONTAINING PROTEIN CBSX3, MITOCHONDRIAL"/>
    <property type="match status" value="1"/>
</dbReference>
<feature type="domain" description="CBS" evidence="4">
    <location>
        <begin position="238"/>
        <end position="297"/>
    </location>
</feature>
<dbReference type="Proteomes" id="UP001515480">
    <property type="component" value="Unassembled WGS sequence"/>
</dbReference>
<dbReference type="SUPFAM" id="SSF54631">
    <property type="entry name" value="CBS-domain pair"/>
    <property type="match status" value="1"/>
</dbReference>
<dbReference type="PROSITE" id="PS51371">
    <property type="entry name" value="CBS"/>
    <property type="match status" value="2"/>
</dbReference>
<sequence>MLSLGCGLVWGWAATPHAAAAGRLGPRAGAPIVMVDISKVRVGDQLRVAGTETRPRFFHVPGHKNKPFVAKGLVGTVEMKYEPGQRARLDRSDERDILLSFDEPAKWKAHFHPSELELTTDDGVEERSRFPKDIEVYGCDFTASGVPAPVQDYMTPIAEATVLSPEMPMLEAATLLQSKNVTGAPVVSNGRLVGVLTQFDFLYQEMRITQGAAGMVKLDSGKWEDAVKKSLAGTVSGAMSKPVAMARDAHMVQVAELMLKRRFNHVPVVDESGAVMGIVTSQDVLRHVLSRIISRSEEK</sequence>
<name>A0AB34IRJ3_PRYPA</name>
<comment type="caution">
    <text evidence="5">The sequence shown here is derived from an EMBL/GenBank/DDBJ whole genome shotgun (WGS) entry which is preliminary data.</text>
</comment>
<keyword evidence="6" id="KW-1185">Reference proteome</keyword>
<dbReference type="InterPro" id="IPR051257">
    <property type="entry name" value="Diverse_CBS-Domain"/>
</dbReference>
<organism evidence="5 6">
    <name type="scientific">Prymnesium parvum</name>
    <name type="common">Toxic golden alga</name>
    <dbReference type="NCBI Taxonomy" id="97485"/>
    <lineage>
        <taxon>Eukaryota</taxon>
        <taxon>Haptista</taxon>
        <taxon>Haptophyta</taxon>
        <taxon>Prymnesiophyceae</taxon>
        <taxon>Prymnesiales</taxon>
        <taxon>Prymnesiaceae</taxon>
        <taxon>Prymnesium</taxon>
    </lineage>
</organism>
<dbReference type="Gene3D" id="3.10.580.10">
    <property type="entry name" value="CBS-domain"/>
    <property type="match status" value="1"/>
</dbReference>
<dbReference type="AlphaFoldDB" id="A0AB34IRJ3"/>
<dbReference type="SMART" id="SM00116">
    <property type="entry name" value="CBS"/>
    <property type="match status" value="2"/>
</dbReference>
<reference evidence="5 6" key="1">
    <citation type="journal article" date="2024" name="Science">
        <title>Giant polyketide synthase enzymes in the biosynthesis of giant marine polyether toxins.</title>
        <authorList>
            <person name="Fallon T.R."/>
            <person name="Shende V.V."/>
            <person name="Wierzbicki I.H."/>
            <person name="Pendleton A.L."/>
            <person name="Watervoot N.F."/>
            <person name="Auber R.P."/>
            <person name="Gonzalez D.J."/>
            <person name="Wisecaver J.H."/>
            <person name="Moore B.S."/>
        </authorList>
    </citation>
    <scope>NUCLEOTIDE SEQUENCE [LARGE SCALE GENOMIC DNA]</scope>
    <source>
        <strain evidence="5 6">12B1</strain>
    </source>
</reference>
<dbReference type="EMBL" id="JBGBPQ010000020">
    <property type="protein sequence ID" value="KAL1504304.1"/>
    <property type="molecule type" value="Genomic_DNA"/>
</dbReference>
<dbReference type="Gene3D" id="2.30.30.50">
    <property type="match status" value="1"/>
</dbReference>
<evidence type="ECO:0000313" key="6">
    <source>
        <dbReference type="Proteomes" id="UP001515480"/>
    </source>
</evidence>
<feature type="signal peptide" evidence="3">
    <location>
        <begin position="1"/>
        <end position="20"/>
    </location>
</feature>
<gene>
    <name evidence="5" type="ORF">AB1Y20_010711</name>
</gene>
<feature type="domain" description="CBS" evidence="4">
    <location>
        <begin position="154"/>
        <end position="214"/>
    </location>
</feature>
<dbReference type="PANTHER" id="PTHR43080:SF26">
    <property type="entry name" value="REGULATORY PROTEIN"/>
    <property type="match status" value="1"/>
</dbReference>
<evidence type="ECO:0000256" key="2">
    <source>
        <dbReference type="PROSITE-ProRule" id="PRU00703"/>
    </source>
</evidence>
<dbReference type="InterPro" id="IPR000644">
    <property type="entry name" value="CBS_dom"/>
</dbReference>
<accession>A0AB34IRJ3</accession>
<dbReference type="InterPro" id="IPR046342">
    <property type="entry name" value="CBS_dom_sf"/>
</dbReference>
<proteinExistence type="predicted"/>
<evidence type="ECO:0000259" key="4">
    <source>
        <dbReference type="PROSITE" id="PS51371"/>
    </source>
</evidence>
<feature type="chain" id="PRO_5044326622" description="CBS domain-containing protein" evidence="3">
    <location>
        <begin position="21"/>
        <end position="299"/>
    </location>
</feature>
<keyword evidence="1 2" id="KW-0129">CBS domain</keyword>
<evidence type="ECO:0000313" key="5">
    <source>
        <dbReference type="EMBL" id="KAL1504304.1"/>
    </source>
</evidence>
<evidence type="ECO:0000256" key="3">
    <source>
        <dbReference type="SAM" id="SignalP"/>
    </source>
</evidence>
<evidence type="ECO:0000256" key="1">
    <source>
        <dbReference type="ARBA" id="ARBA00023122"/>
    </source>
</evidence>
<protein>
    <recommendedName>
        <fullName evidence="4">CBS domain-containing protein</fullName>
    </recommendedName>
</protein>
<dbReference type="Pfam" id="PF00571">
    <property type="entry name" value="CBS"/>
    <property type="match status" value="2"/>
</dbReference>